<protein>
    <submittedName>
        <fullName evidence="3">BTB/POZ domain-containing protein KCTD3</fullName>
    </submittedName>
</protein>
<dbReference type="AlphaFoldDB" id="A0A4E0S0F9"/>
<feature type="region of interest" description="Disordered" evidence="1">
    <location>
        <begin position="147"/>
        <end position="217"/>
    </location>
</feature>
<sequence length="619" mass="65616">MLVVEDFVHPETHYYGTGIRFLPSYSADICLHARMKRGRLDLIPKLFLIQYFIDRDPDLFAVILNYLRTSELNLMGTDASTLRNEAQFYGLDSLVKKLSLCEENFTGRCGDLLFHAYMPSPGFPSGVSADGASWDNVSAPELQLFEGLQTQSNTDNKSPTLTRTDATATSAESSGPGLGNKLNPVQLRRTNVPDAPSKSGDAVINQTSAPTDQRTIGLQSPSKSVTLIVCHRNLLAVAYRDQVGLFFLRDPIGWHLVWLSPPLPAPIDRLALTSRAPPSFPLPTTGITVGMTNPAGPPVSPPASFPSNPFTTSTMTQSSTSQSTSWPVPTVNTGTNPNNGSSLPMTTSTNVTVPSPSLASASPASSAAQSVLPSGLGFSVQSSGRTNAGCLVAATVGSKITLWSVNFPYGSSAPVHVVNLAAGAPGTGSGGGGGSGSAGSSGSFGVSSHDPSIISNKLYLCTLTRFSPDAAPGQPGHYAALPRAKQPWPSELIGRYDLNGRAVDYLLFIGAHLVALSRRGLVGVRHVMTNTWQVWSTVPIMSYGVAASELLLLGCANGRICSINLVTFMLPHSEAHTSVWLRRAIGVERTCNSKIVGHTTLVGRSALRQHKYGSVNRSD</sequence>
<accession>A0A4E0S0F9</accession>
<comment type="caution">
    <text evidence="3">The sequence shown here is derived from an EMBL/GenBank/DDBJ whole genome shotgun (WGS) entry which is preliminary data.</text>
</comment>
<evidence type="ECO:0000313" key="3">
    <source>
        <dbReference type="EMBL" id="THD25532.1"/>
    </source>
</evidence>
<evidence type="ECO:0000313" key="4">
    <source>
        <dbReference type="Proteomes" id="UP000230066"/>
    </source>
</evidence>
<gene>
    <name evidence="3" type="ORF">D915_003578</name>
</gene>
<dbReference type="PANTHER" id="PTHR15859:SF1">
    <property type="entry name" value="BTB DOMAIN-CONTAINING PROTEIN"/>
    <property type="match status" value="1"/>
</dbReference>
<dbReference type="Pfam" id="PF02214">
    <property type="entry name" value="BTB_2"/>
    <property type="match status" value="1"/>
</dbReference>
<feature type="compositionally biased region" description="Pro residues" evidence="1">
    <location>
        <begin position="295"/>
        <end position="304"/>
    </location>
</feature>
<dbReference type="Gene3D" id="3.30.710.10">
    <property type="entry name" value="Potassium Channel Kv1.1, Chain A"/>
    <property type="match status" value="1"/>
</dbReference>
<dbReference type="InterPro" id="IPR047876">
    <property type="entry name" value="SHKBP1/KCTD3"/>
</dbReference>
<feature type="compositionally biased region" description="Polar residues" evidence="1">
    <location>
        <begin position="204"/>
        <end position="217"/>
    </location>
</feature>
<dbReference type="Proteomes" id="UP000230066">
    <property type="component" value="Unassembled WGS sequence"/>
</dbReference>
<dbReference type="PANTHER" id="PTHR15859">
    <property type="entry name" value="SETA BINDING PROTEIN 1"/>
    <property type="match status" value="1"/>
</dbReference>
<dbReference type="InterPro" id="IPR003131">
    <property type="entry name" value="T1-type_BTB"/>
</dbReference>
<proteinExistence type="predicted"/>
<feature type="compositionally biased region" description="Polar residues" evidence="1">
    <location>
        <begin position="148"/>
        <end position="173"/>
    </location>
</feature>
<keyword evidence="4" id="KW-1185">Reference proteome</keyword>
<name>A0A4E0S0F9_FASHE</name>
<evidence type="ECO:0000256" key="1">
    <source>
        <dbReference type="SAM" id="MobiDB-lite"/>
    </source>
</evidence>
<feature type="region of interest" description="Disordered" evidence="1">
    <location>
        <begin position="294"/>
        <end position="362"/>
    </location>
</feature>
<reference evidence="3" key="1">
    <citation type="submission" date="2019-03" db="EMBL/GenBank/DDBJ databases">
        <title>Improved annotation for the trematode Fasciola hepatica.</title>
        <authorList>
            <person name="Choi Y.-J."/>
            <person name="Martin J."/>
            <person name="Mitreva M."/>
        </authorList>
    </citation>
    <scope>NUCLEOTIDE SEQUENCE [LARGE SCALE GENOMIC DNA]</scope>
</reference>
<dbReference type="EMBL" id="JXXN02001100">
    <property type="protein sequence ID" value="THD25532.1"/>
    <property type="molecule type" value="Genomic_DNA"/>
</dbReference>
<organism evidence="3 4">
    <name type="scientific">Fasciola hepatica</name>
    <name type="common">Liver fluke</name>
    <dbReference type="NCBI Taxonomy" id="6192"/>
    <lineage>
        <taxon>Eukaryota</taxon>
        <taxon>Metazoa</taxon>
        <taxon>Spiralia</taxon>
        <taxon>Lophotrochozoa</taxon>
        <taxon>Platyhelminthes</taxon>
        <taxon>Trematoda</taxon>
        <taxon>Digenea</taxon>
        <taxon>Plagiorchiida</taxon>
        <taxon>Echinostomata</taxon>
        <taxon>Echinostomatoidea</taxon>
        <taxon>Fasciolidae</taxon>
        <taxon>Fasciola</taxon>
    </lineage>
</organism>
<dbReference type="InterPro" id="IPR011333">
    <property type="entry name" value="SKP1/BTB/POZ_sf"/>
</dbReference>
<dbReference type="SUPFAM" id="SSF54695">
    <property type="entry name" value="POZ domain"/>
    <property type="match status" value="1"/>
</dbReference>
<evidence type="ECO:0000259" key="2">
    <source>
        <dbReference type="Pfam" id="PF02214"/>
    </source>
</evidence>
<feature type="compositionally biased region" description="Low complexity" evidence="1">
    <location>
        <begin position="311"/>
        <end position="362"/>
    </location>
</feature>
<dbReference type="GO" id="GO:0051260">
    <property type="term" value="P:protein homooligomerization"/>
    <property type="evidence" value="ECO:0007669"/>
    <property type="project" value="InterPro"/>
</dbReference>
<feature type="domain" description="Potassium channel tetramerisation-type BTB" evidence="2">
    <location>
        <begin position="50"/>
        <end position="95"/>
    </location>
</feature>